<dbReference type="STRING" id="199890.A0A182PJG0"/>
<dbReference type="Gene3D" id="1.20.1060.20">
    <property type="match status" value="1"/>
</dbReference>
<evidence type="ECO:0000256" key="3">
    <source>
        <dbReference type="SAM" id="Coils"/>
    </source>
</evidence>
<dbReference type="Pfam" id="PF02463">
    <property type="entry name" value="SMC_N"/>
    <property type="match status" value="1"/>
</dbReference>
<keyword evidence="1 3" id="KW-0175">Coiled coil</keyword>
<evidence type="ECO:0000259" key="4">
    <source>
        <dbReference type="SMART" id="SM00968"/>
    </source>
</evidence>
<dbReference type="InterPro" id="IPR010935">
    <property type="entry name" value="SMC_hinge"/>
</dbReference>
<dbReference type="SUPFAM" id="SSF75553">
    <property type="entry name" value="Smc hinge domain"/>
    <property type="match status" value="1"/>
</dbReference>
<dbReference type="InterPro" id="IPR027417">
    <property type="entry name" value="P-loop_NTPase"/>
</dbReference>
<dbReference type="VEuPathDB" id="VectorBase:AEPI007074"/>
<dbReference type="Gene3D" id="3.40.50.300">
    <property type="entry name" value="P-loop containing nucleotide triphosphate hydrolases"/>
    <property type="match status" value="2"/>
</dbReference>
<dbReference type="InterPro" id="IPR003395">
    <property type="entry name" value="RecF/RecN/SMC_N"/>
</dbReference>
<dbReference type="GO" id="GO:0005524">
    <property type="term" value="F:ATP binding"/>
    <property type="evidence" value="ECO:0007669"/>
    <property type="project" value="InterPro"/>
</dbReference>
<dbReference type="PIRSF" id="PIRSF005719">
    <property type="entry name" value="SMC"/>
    <property type="match status" value="1"/>
</dbReference>
<dbReference type="GO" id="GO:0051276">
    <property type="term" value="P:chromosome organization"/>
    <property type="evidence" value="ECO:0007669"/>
    <property type="project" value="InterPro"/>
</dbReference>
<proteinExistence type="inferred from homology"/>
<dbReference type="InterPro" id="IPR024704">
    <property type="entry name" value="SMC"/>
</dbReference>
<dbReference type="AlphaFoldDB" id="A0A182PJG0"/>
<reference evidence="5" key="2">
    <citation type="submission" date="2020-05" db="UniProtKB">
        <authorList>
            <consortium name="EnsemblMetazoa"/>
        </authorList>
    </citation>
    <scope>IDENTIFICATION</scope>
    <source>
        <strain evidence="5">Epiroticus2</strain>
    </source>
</reference>
<feature type="coiled-coil region" evidence="3">
    <location>
        <begin position="714"/>
        <end position="820"/>
    </location>
</feature>
<dbReference type="Proteomes" id="UP000075885">
    <property type="component" value="Unassembled WGS sequence"/>
</dbReference>
<dbReference type="InterPro" id="IPR036277">
    <property type="entry name" value="SMC_hinge_sf"/>
</dbReference>
<evidence type="ECO:0000256" key="1">
    <source>
        <dbReference type="ARBA" id="ARBA00023054"/>
    </source>
</evidence>
<comment type="similarity">
    <text evidence="2">Belongs to the SMC family.</text>
</comment>
<dbReference type="EnsemblMetazoa" id="AEPI007074-RA">
    <property type="protein sequence ID" value="AEPI007074-PA"/>
    <property type="gene ID" value="AEPI007074"/>
</dbReference>
<feature type="coiled-coil region" evidence="3">
    <location>
        <begin position="992"/>
        <end position="1026"/>
    </location>
</feature>
<evidence type="ECO:0000256" key="2">
    <source>
        <dbReference type="PIRNR" id="PIRNR005719"/>
    </source>
</evidence>
<evidence type="ECO:0000313" key="6">
    <source>
        <dbReference type="Proteomes" id="UP000075885"/>
    </source>
</evidence>
<organism evidence="5 6">
    <name type="scientific">Anopheles epiroticus</name>
    <dbReference type="NCBI Taxonomy" id="199890"/>
    <lineage>
        <taxon>Eukaryota</taxon>
        <taxon>Metazoa</taxon>
        <taxon>Ecdysozoa</taxon>
        <taxon>Arthropoda</taxon>
        <taxon>Hexapoda</taxon>
        <taxon>Insecta</taxon>
        <taxon>Pterygota</taxon>
        <taxon>Neoptera</taxon>
        <taxon>Endopterygota</taxon>
        <taxon>Diptera</taxon>
        <taxon>Nematocera</taxon>
        <taxon>Culicoidea</taxon>
        <taxon>Culicidae</taxon>
        <taxon>Anophelinae</taxon>
        <taxon>Anopheles</taxon>
    </lineage>
</organism>
<comment type="subcellular location">
    <subcellularLocation>
        <location evidence="2">Nucleus</location>
    </subcellularLocation>
</comment>
<dbReference type="Gene3D" id="3.30.70.1620">
    <property type="match status" value="1"/>
</dbReference>
<keyword evidence="2" id="KW-0539">Nucleus</keyword>
<feature type="coiled-coil region" evidence="3">
    <location>
        <begin position="334"/>
        <end position="451"/>
    </location>
</feature>
<feature type="coiled-coil region" evidence="3">
    <location>
        <begin position="254"/>
        <end position="305"/>
    </location>
</feature>
<feature type="domain" description="SMC hinge" evidence="4">
    <location>
        <begin position="535"/>
        <end position="648"/>
    </location>
</feature>
<dbReference type="Pfam" id="PF06470">
    <property type="entry name" value="SMC_hinge"/>
    <property type="match status" value="1"/>
</dbReference>
<dbReference type="SMART" id="SM00968">
    <property type="entry name" value="SMC_hinge"/>
    <property type="match status" value="1"/>
</dbReference>
<name>A0A182PJG0_9DIPT</name>
<keyword evidence="6" id="KW-1185">Reference proteome</keyword>
<dbReference type="GO" id="GO:0005634">
    <property type="term" value="C:nucleus"/>
    <property type="evidence" value="ECO:0007669"/>
    <property type="project" value="UniProtKB-SubCell"/>
</dbReference>
<reference evidence="6" key="1">
    <citation type="submission" date="2013-03" db="EMBL/GenBank/DDBJ databases">
        <title>The Genome Sequence of Anopheles epiroticus epiroticus2.</title>
        <authorList>
            <consortium name="The Broad Institute Genomics Platform"/>
            <person name="Neafsey D.E."/>
            <person name="Howell P."/>
            <person name="Walker B."/>
            <person name="Young S.K."/>
            <person name="Zeng Q."/>
            <person name="Gargeya S."/>
            <person name="Fitzgerald M."/>
            <person name="Haas B."/>
            <person name="Abouelleil A."/>
            <person name="Allen A.W."/>
            <person name="Alvarado L."/>
            <person name="Arachchi H.M."/>
            <person name="Berlin A.M."/>
            <person name="Chapman S.B."/>
            <person name="Gainer-Dewar J."/>
            <person name="Goldberg J."/>
            <person name="Griggs A."/>
            <person name="Gujja S."/>
            <person name="Hansen M."/>
            <person name="Howarth C."/>
            <person name="Imamovic A."/>
            <person name="Ireland A."/>
            <person name="Larimer J."/>
            <person name="McCowan C."/>
            <person name="Murphy C."/>
            <person name="Pearson M."/>
            <person name="Poon T.W."/>
            <person name="Priest M."/>
            <person name="Roberts A."/>
            <person name="Saif S."/>
            <person name="Shea T."/>
            <person name="Sisk P."/>
            <person name="Sykes S."/>
            <person name="Wortman J."/>
            <person name="Nusbaum C."/>
            <person name="Birren B."/>
        </authorList>
    </citation>
    <scope>NUCLEOTIDE SEQUENCE [LARGE SCALE GENOMIC DNA]</scope>
    <source>
        <strain evidence="6">Epiroticus2</strain>
    </source>
</reference>
<sequence>MYLKEIIINGFKSYKLQTVVKDLDPKHNVVVGRNGSGKSNFFSAIEFVLSDEYNNLRPAQRVGLINKGPSKTRSGSAFVEIVLHQSSSTSHNSTSAQSELRIRRTISATKDQYTLNGRNATRKEVEEVLESVGLSSCNPYYIVKQGKVNQFTTARPRQLLQLLFEIGGIRVYNEKLKEILRLWQDADKALQQIYTERSSIAKRLEQLSTEQKEQKKHEQLEKKHRILQFIVLEKKQQSARQALDALGQAGQQWKEKQSKLLEQKKEALHRANDLKQAHKHNEKELANALQQKSNLAEEYLRLDRQKTVVDLKLEDLHKELRREVKIQESDQGLLEKHNEEIGTLQAKLEAVSRECSNVKERQHALEAELLKKKQLRNERLNKVRRGQQFSTREERDAFLQQEIVAVSKQLEREMKTLEELRKEHMMLSNDLDGEKQQNERDRADLKQLTEKEQMCHTNLTRISTRLQEAKVVLHEFSANETHKKLELNRYKAEKSDQEQAVRRLIGAGTFHGAKSVRTALRMLEAQGTDSCHVVQGYHGRVLELLQCDDRLHPAVETIAAGKLFHHVVETDAVANALIALCTKHKLPGEYNFMPLNRLVLKRQQYPEDDSVTPLISMLTFDARYEAVFQHIFGKTLLCDTMETAVRATRQYSLNCVTYDGDMVRSGVLSGGYRAPTSSKIHQQRLLNDLCTKINQLNQGLHRIVEDASKTVTLINSLETEQTAQERTLERLRQSEKSLKDHIRAFPERYRQREERCAEKESKIRTLETELELLAAKKDSLKREFSTQFICVLSEEDIRVIEQLDAEIRALEKEKHDAFNSQLQTNQAKTKIENRLNTILIPKRDALIDSLGRMKCKELKEQVLQCKTDQDTLTAKINALQQKAKSNEQFIVMATEKGRQLASKLERVMDKLKTIEESITIGDPKQLLHEARKRDLENEIGEYAKQIGALGVLPAVDRVYSTMDLPKLLKELDKTGKQMSKFSCVNKTANDTYMKVSQELKSIDRKLKQLEESRKLQQASIQQLREQRADSLERTFADVNRNFGEIFTKLVPSGSGKLNLQTAKTADNGEGEMHELQLAPLDSEMEQYVGIQLHVSFSGKGEQMREMNALSGGQKTLVAIALLFAIQRNKPAPFYLFDEIDQALDGHHREVIANEIAVLSANSQFITVTFRRELLNQADKYLGVRYRNNMSFIDEVTKQEAYDFIVDSTIHS</sequence>
<dbReference type="SUPFAM" id="SSF52540">
    <property type="entry name" value="P-loop containing nucleoside triphosphate hydrolases"/>
    <property type="match status" value="2"/>
</dbReference>
<protein>
    <recommendedName>
        <fullName evidence="2">Structural maintenance of chromosomes protein</fullName>
    </recommendedName>
</protein>
<dbReference type="PANTHER" id="PTHR43977">
    <property type="entry name" value="STRUCTURAL MAINTENANCE OF CHROMOSOMES PROTEIN 3"/>
    <property type="match status" value="1"/>
</dbReference>
<dbReference type="GO" id="GO:0016887">
    <property type="term" value="F:ATP hydrolysis activity"/>
    <property type="evidence" value="ECO:0007669"/>
    <property type="project" value="InterPro"/>
</dbReference>
<evidence type="ECO:0000313" key="5">
    <source>
        <dbReference type="EnsemblMetazoa" id="AEPI007074-PA"/>
    </source>
</evidence>
<accession>A0A182PJG0</accession>
<dbReference type="GO" id="GO:0005694">
    <property type="term" value="C:chromosome"/>
    <property type="evidence" value="ECO:0007669"/>
    <property type="project" value="InterPro"/>
</dbReference>